<sequence>MPDTTQTSQLTLSKTRIQAGVWEGLLMADGVGNTQPRIEVIHLGKPLEGVEIKADGEMQNLWQLRVPIPAELLCDGVQTFAIRDARTGAALEHFTIVTGQPLEDDIRAEVDLLRAELDMLKKAFRRHCLEVLGR</sequence>
<dbReference type="EMBL" id="FSRL01000001">
    <property type="protein sequence ID" value="SIO13591.1"/>
    <property type="molecule type" value="Genomic_DNA"/>
</dbReference>
<protein>
    <submittedName>
        <fullName evidence="1">Uncharacterized protein</fullName>
    </submittedName>
</protein>
<accession>A0A1N6H1B0</accession>
<dbReference type="OrthoDB" id="7772846at2"/>
<name>A0A1N6H1B0_9RHOB</name>
<organism evidence="1 2">
    <name type="scientific">Vannielia litorea</name>
    <dbReference type="NCBI Taxonomy" id="1217970"/>
    <lineage>
        <taxon>Bacteria</taxon>
        <taxon>Pseudomonadati</taxon>
        <taxon>Pseudomonadota</taxon>
        <taxon>Alphaproteobacteria</taxon>
        <taxon>Rhodobacterales</taxon>
        <taxon>Paracoccaceae</taxon>
        <taxon>Vannielia</taxon>
    </lineage>
</organism>
<evidence type="ECO:0000313" key="1">
    <source>
        <dbReference type="EMBL" id="SIO13591.1"/>
    </source>
</evidence>
<dbReference type="AlphaFoldDB" id="A0A1N6H1B0"/>
<dbReference type="STRING" id="1217970.SAMN05444002_2987"/>
<dbReference type="Proteomes" id="UP000184932">
    <property type="component" value="Unassembled WGS sequence"/>
</dbReference>
<dbReference type="RefSeq" id="WP_074256941.1">
    <property type="nucleotide sequence ID" value="NZ_FSRL01000001.1"/>
</dbReference>
<reference evidence="2" key="1">
    <citation type="submission" date="2016-11" db="EMBL/GenBank/DDBJ databases">
        <authorList>
            <person name="Varghese N."/>
            <person name="Submissions S."/>
        </authorList>
    </citation>
    <scope>NUCLEOTIDE SEQUENCE [LARGE SCALE GENOMIC DNA]</scope>
    <source>
        <strain evidence="2">DSM 29440</strain>
    </source>
</reference>
<evidence type="ECO:0000313" key="2">
    <source>
        <dbReference type="Proteomes" id="UP000184932"/>
    </source>
</evidence>
<keyword evidence="2" id="KW-1185">Reference proteome</keyword>
<proteinExistence type="predicted"/>
<gene>
    <name evidence="1" type="ORF">SAMN05444002_2987</name>
</gene>